<feature type="transmembrane region" description="Helical" evidence="2">
    <location>
        <begin position="164"/>
        <end position="190"/>
    </location>
</feature>
<feature type="region of interest" description="Disordered" evidence="1">
    <location>
        <begin position="1"/>
        <end position="39"/>
    </location>
</feature>
<evidence type="ECO:0000256" key="2">
    <source>
        <dbReference type="SAM" id="Phobius"/>
    </source>
</evidence>
<sequence length="774" mass="85293">MAHRRSWSWELEQQPAHREASDPTEFTSLGPDGRTPHVSPVIEPIKRVRTIETVELHDAAESHASSKASIRTIRDNVQVSRSQRLYRSLGLESLYLVLHELRNKGHGNEERKLAIIHDFQVACYTSLLHIIPLTASLTLVAFNWKGYYIGSELSGDKGEDGLKILGLQFTAKILELLVMSSLSCIIFAVIRDQLLSGHSLPFGAMTAGFEFSKISIFWSKEFLATCTTRFNSRKSKYGLIATIVVFAILGATIGPSAAVASQPTLKNWSAGGTSFWINGTAQDDLWPLRLENIDDSDLSCTSTPRGNSSCFPPNQDILASEILSYWPLSDRDSSGLQQVIPEETRLAGRRSLRTIAMRFRGPFVYQPDITVATTQLASMADAVARVSQLWFIANRDRCIRKKPGFCNYNDNQHSLKTLQPVTFVKCNTNEPNSTLQFPRLDKEFGLFPLAESPSIFQNDTTIPPLFPSLRWIDLPETDFGNVSIGAIIFLSQTSIAETLTCTIDARWANASSSASFTDGPLVVTGSPKEWYTTGRHERNAKGGLKWPQVKITPSWANTQYPDTTIDGTSNSSTFLTLINSLGRVQNITEVAWHTNAIESILAVMITDAMARIGNKATIQGELKSTWIDEMMPQQGIYDHGGSAFNFTPPLNSSAYTRFEVRTTVNGYGYGVTTATLLATLTLFAYSLIAASYVVHSVFFTRTTSSAWESISEMLALAMNSAPPVSGALDNTGAGISTLSTLKRGVRIAVRDKKLQMDFDGNEDLDLVVKNGVYG</sequence>
<evidence type="ECO:0000313" key="3">
    <source>
        <dbReference type="EMBL" id="KAL3423587.1"/>
    </source>
</evidence>
<feature type="transmembrane region" description="Helical" evidence="2">
    <location>
        <begin position="237"/>
        <end position="258"/>
    </location>
</feature>
<accession>A0ABR4PJS2</accession>
<keyword evidence="2" id="KW-0812">Transmembrane</keyword>
<name>A0ABR4PJS2_9HELO</name>
<dbReference type="EMBL" id="JBFCZG010000004">
    <property type="protein sequence ID" value="KAL3423587.1"/>
    <property type="molecule type" value="Genomic_DNA"/>
</dbReference>
<evidence type="ECO:0000256" key="1">
    <source>
        <dbReference type="SAM" id="MobiDB-lite"/>
    </source>
</evidence>
<proteinExistence type="predicted"/>
<dbReference type="Proteomes" id="UP001629113">
    <property type="component" value="Unassembled WGS sequence"/>
</dbReference>
<protein>
    <submittedName>
        <fullName evidence="3">Uncharacterized protein</fullName>
    </submittedName>
</protein>
<evidence type="ECO:0000313" key="4">
    <source>
        <dbReference type="Proteomes" id="UP001629113"/>
    </source>
</evidence>
<organism evidence="3 4">
    <name type="scientific">Phlyctema vagabunda</name>
    <dbReference type="NCBI Taxonomy" id="108571"/>
    <lineage>
        <taxon>Eukaryota</taxon>
        <taxon>Fungi</taxon>
        <taxon>Dikarya</taxon>
        <taxon>Ascomycota</taxon>
        <taxon>Pezizomycotina</taxon>
        <taxon>Leotiomycetes</taxon>
        <taxon>Helotiales</taxon>
        <taxon>Dermateaceae</taxon>
        <taxon>Phlyctema</taxon>
    </lineage>
</organism>
<keyword evidence="2" id="KW-1133">Transmembrane helix</keyword>
<feature type="transmembrane region" description="Helical" evidence="2">
    <location>
        <begin position="667"/>
        <end position="694"/>
    </location>
</feature>
<reference evidence="3 4" key="1">
    <citation type="submission" date="2024-06" db="EMBL/GenBank/DDBJ databases">
        <title>Complete genome of Phlyctema vagabunda strain 19-DSS-EL-015.</title>
        <authorList>
            <person name="Fiorenzani C."/>
        </authorList>
    </citation>
    <scope>NUCLEOTIDE SEQUENCE [LARGE SCALE GENOMIC DNA]</scope>
    <source>
        <strain evidence="3 4">19-DSS-EL-015</strain>
    </source>
</reference>
<comment type="caution">
    <text evidence="3">The sequence shown here is derived from an EMBL/GenBank/DDBJ whole genome shotgun (WGS) entry which is preliminary data.</text>
</comment>
<feature type="transmembrane region" description="Helical" evidence="2">
    <location>
        <begin position="121"/>
        <end position="144"/>
    </location>
</feature>
<keyword evidence="2" id="KW-0472">Membrane</keyword>
<gene>
    <name evidence="3" type="ORF">PVAG01_05334</name>
</gene>
<keyword evidence="4" id="KW-1185">Reference proteome</keyword>